<dbReference type="EMBL" id="BGPR01051230">
    <property type="protein sequence ID" value="GBO28195.1"/>
    <property type="molecule type" value="Genomic_DNA"/>
</dbReference>
<accession>A0A4Y2VTH8</accession>
<keyword evidence="2" id="KW-1185">Reference proteome</keyword>
<protein>
    <submittedName>
        <fullName evidence="1">Uncharacterized protein</fullName>
    </submittedName>
</protein>
<proteinExistence type="predicted"/>
<organism evidence="1 2">
    <name type="scientific">Araneus ventricosus</name>
    <name type="common">Orbweaver spider</name>
    <name type="synonym">Epeira ventricosa</name>
    <dbReference type="NCBI Taxonomy" id="182803"/>
    <lineage>
        <taxon>Eukaryota</taxon>
        <taxon>Metazoa</taxon>
        <taxon>Ecdysozoa</taxon>
        <taxon>Arthropoda</taxon>
        <taxon>Chelicerata</taxon>
        <taxon>Arachnida</taxon>
        <taxon>Araneae</taxon>
        <taxon>Araneomorphae</taxon>
        <taxon>Entelegynae</taxon>
        <taxon>Araneoidea</taxon>
        <taxon>Araneidae</taxon>
        <taxon>Araneus</taxon>
    </lineage>
</organism>
<reference evidence="1 2" key="1">
    <citation type="journal article" date="2019" name="Sci. Rep.">
        <title>Orb-weaving spider Araneus ventricosus genome elucidates the spidroin gene catalogue.</title>
        <authorList>
            <person name="Kono N."/>
            <person name="Nakamura H."/>
            <person name="Ohtoshi R."/>
            <person name="Moran D.A.P."/>
            <person name="Shinohara A."/>
            <person name="Yoshida Y."/>
            <person name="Fujiwara M."/>
            <person name="Mori M."/>
            <person name="Tomita M."/>
            <person name="Arakawa K."/>
        </authorList>
    </citation>
    <scope>NUCLEOTIDE SEQUENCE [LARGE SCALE GENOMIC DNA]</scope>
</reference>
<evidence type="ECO:0000313" key="2">
    <source>
        <dbReference type="Proteomes" id="UP000499080"/>
    </source>
</evidence>
<gene>
    <name evidence="1" type="ORF">AVEN_158100_1</name>
</gene>
<name>A0A4Y2VTH8_ARAVE</name>
<evidence type="ECO:0000313" key="1">
    <source>
        <dbReference type="EMBL" id="GBO28195.1"/>
    </source>
</evidence>
<dbReference type="Proteomes" id="UP000499080">
    <property type="component" value="Unassembled WGS sequence"/>
</dbReference>
<comment type="caution">
    <text evidence="1">The sequence shown here is derived from an EMBL/GenBank/DDBJ whole genome shotgun (WGS) entry which is preliminary data.</text>
</comment>
<dbReference type="AlphaFoldDB" id="A0A4Y2VTH8"/>
<sequence>MLGSTPHTIRNIFYSQSSNMKGHLLTHNAINQKNCIKTKQATTRNYPPLISRKKIEQEMAIKTVTFTDIPVKSPDASSTDICSFRILNRAYNKCPLSKRRLTTLCGLWKAVQEEWDKIPLLISGVVTGGQGREI</sequence>